<dbReference type="EMBL" id="FODV01000026">
    <property type="protein sequence ID" value="SEP24850.1"/>
    <property type="molecule type" value="Genomic_DNA"/>
</dbReference>
<reference evidence="2" key="1">
    <citation type="submission" date="2016-10" db="EMBL/GenBank/DDBJ databases">
        <authorList>
            <person name="Varghese N."/>
            <person name="Submissions S."/>
        </authorList>
    </citation>
    <scope>NUCLEOTIDE SEQUENCE [LARGE SCALE GENOMIC DNA]</scope>
    <source>
        <strain evidence="2">CGMCC 1.10121</strain>
    </source>
</reference>
<organism evidence="1 2">
    <name type="scientific">Halogranum amylolyticum</name>
    <dbReference type="NCBI Taxonomy" id="660520"/>
    <lineage>
        <taxon>Archaea</taxon>
        <taxon>Methanobacteriati</taxon>
        <taxon>Methanobacteriota</taxon>
        <taxon>Stenosarchaea group</taxon>
        <taxon>Halobacteria</taxon>
        <taxon>Halobacteriales</taxon>
        <taxon>Haloferacaceae</taxon>
    </lineage>
</organism>
<dbReference type="Proteomes" id="UP000199126">
    <property type="component" value="Unassembled WGS sequence"/>
</dbReference>
<name>A0A1H8WB43_9EURY</name>
<dbReference type="AlphaFoldDB" id="A0A1H8WB43"/>
<evidence type="ECO:0000313" key="1">
    <source>
        <dbReference type="EMBL" id="SEP24850.1"/>
    </source>
</evidence>
<evidence type="ECO:0000313" key="2">
    <source>
        <dbReference type="Proteomes" id="UP000199126"/>
    </source>
</evidence>
<accession>A0A1H8WB43</accession>
<sequence>MDEVVDAVEAAFFRYRNGEDLSPAKFNAVVEEPSSGFGAIPAAIDDSAGIKSVGD</sequence>
<gene>
    <name evidence="1" type="ORF">SAMN04487948_12633</name>
</gene>
<keyword evidence="2" id="KW-1185">Reference proteome</keyword>
<protein>
    <submittedName>
        <fullName evidence="1">Uncharacterized protein</fullName>
    </submittedName>
</protein>
<proteinExistence type="predicted"/>
<dbReference type="RefSeq" id="WP_170864929.1">
    <property type="nucleotide sequence ID" value="NZ_FODV01000026.1"/>
</dbReference>